<dbReference type="SUPFAM" id="SSF46785">
    <property type="entry name" value="Winged helix' DNA-binding domain"/>
    <property type="match status" value="1"/>
</dbReference>
<name>A0ABW3YG97_9ACTN</name>
<feature type="domain" description="HTH marR-type" evidence="1">
    <location>
        <begin position="7"/>
        <end position="139"/>
    </location>
</feature>
<reference evidence="3" key="1">
    <citation type="journal article" date="2019" name="Int. J. Syst. Evol. Microbiol.">
        <title>The Global Catalogue of Microorganisms (GCM) 10K type strain sequencing project: providing services to taxonomists for standard genome sequencing and annotation.</title>
        <authorList>
            <consortium name="The Broad Institute Genomics Platform"/>
            <consortium name="The Broad Institute Genome Sequencing Center for Infectious Disease"/>
            <person name="Wu L."/>
            <person name="Ma J."/>
        </authorList>
    </citation>
    <scope>NUCLEOTIDE SEQUENCE [LARGE SCALE GENOMIC DNA]</scope>
    <source>
        <strain evidence="3">JCM 31037</strain>
    </source>
</reference>
<protein>
    <submittedName>
        <fullName evidence="2">MarR family winged helix-turn-helix transcriptional regulator</fullName>
    </submittedName>
</protein>
<dbReference type="InterPro" id="IPR039422">
    <property type="entry name" value="MarR/SlyA-like"/>
</dbReference>
<comment type="caution">
    <text evidence="2">The sequence shown here is derived from an EMBL/GenBank/DDBJ whole genome shotgun (WGS) entry which is preliminary data.</text>
</comment>
<evidence type="ECO:0000259" key="1">
    <source>
        <dbReference type="PROSITE" id="PS50995"/>
    </source>
</evidence>
<dbReference type="Proteomes" id="UP001597260">
    <property type="component" value="Unassembled WGS sequence"/>
</dbReference>
<dbReference type="EMBL" id="JBHTMP010000033">
    <property type="protein sequence ID" value="MFD1323499.1"/>
    <property type="molecule type" value="Genomic_DNA"/>
</dbReference>
<dbReference type="PRINTS" id="PR00598">
    <property type="entry name" value="HTHMARR"/>
</dbReference>
<organism evidence="2 3">
    <name type="scientific">Micromonospora sonneratiae</name>
    <dbReference type="NCBI Taxonomy" id="1184706"/>
    <lineage>
        <taxon>Bacteria</taxon>
        <taxon>Bacillati</taxon>
        <taxon>Actinomycetota</taxon>
        <taxon>Actinomycetes</taxon>
        <taxon>Micromonosporales</taxon>
        <taxon>Micromonosporaceae</taxon>
        <taxon>Micromonospora</taxon>
    </lineage>
</organism>
<dbReference type="InterPro" id="IPR000835">
    <property type="entry name" value="HTH_MarR-typ"/>
</dbReference>
<evidence type="ECO:0000313" key="2">
    <source>
        <dbReference type="EMBL" id="MFD1323499.1"/>
    </source>
</evidence>
<dbReference type="InterPro" id="IPR036390">
    <property type="entry name" value="WH_DNA-bd_sf"/>
</dbReference>
<dbReference type="Gene3D" id="1.10.10.10">
    <property type="entry name" value="Winged helix-like DNA-binding domain superfamily/Winged helix DNA-binding domain"/>
    <property type="match status" value="1"/>
</dbReference>
<proteinExistence type="predicted"/>
<sequence length="146" mass="15553">MREPGSLPRLVFQLMTAQKSVRRWIDTRSGDTGIGAAGAGVLFYLAGHDQALIGDVTAALDASPSGMTGLVNRLERAGLLTRSADPDDARATRLTLTPLGQRTVASAHVILTDLNAQLTDGFTASELQIVSRWLTHTADRLRPSSS</sequence>
<dbReference type="PANTHER" id="PTHR33164">
    <property type="entry name" value="TRANSCRIPTIONAL REGULATOR, MARR FAMILY"/>
    <property type="match status" value="1"/>
</dbReference>
<dbReference type="PANTHER" id="PTHR33164:SF107">
    <property type="entry name" value="TRANSCRIPTIONAL REGULATORY PROTEIN"/>
    <property type="match status" value="1"/>
</dbReference>
<dbReference type="RefSeq" id="WP_377572735.1">
    <property type="nucleotide sequence ID" value="NZ_JBHTMP010000033.1"/>
</dbReference>
<accession>A0ABW3YG97</accession>
<evidence type="ECO:0000313" key="3">
    <source>
        <dbReference type="Proteomes" id="UP001597260"/>
    </source>
</evidence>
<dbReference type="SMART" id="SM00347">
    <property type="entry name" value="HTH_MARR"/>
    <property type="match status" value="1"/>
</dbReference>
<dbReference type="Pfam" id="PF12802">
    <property type="entry name" value="MarR_2"/>
    <property type="match status" value="1"/>
</dbReference>
<keyword evidence="3" id="KW-1185">Reference proteome</keyword>
<dbReference type="InterPro" id="IPR036388">
    <property type="entry name" value="WH-like_DNA-bd_sf"/>
</dbReference>
<gene>
    <name evidence="2" type="ORF">ACFQ4H_20630</name>
</gene>
<dbReference type="PROSITE" id="PS50995">
    <property type="entry name" value="HTH_MARR_2"/>
    <property type="match status" value="1"/>
</dbReference>